<protein>
    <submittedName>
        <fullName evidence="3">Venom protein Vem37</fullName>
    </submittedName>
</protein>
<keyword evidence="1" id="KW-0175">Coiled coil</keyword>
<evidence type="ECO:0000256" key="1">
    <source>
        <dbReference type="SAM" id="Coils"/>
    </source>
</evidence>
<proteinExistence type="evidence at transcript level"/>
<organism evidence="3">
    <name type="scientific">Chelonus inanitus</name>
    <dbReference type="NCBI Taxonomy" id="49201"/>
    <lineage>
        <taxon>Eukaryota</taxon>
        <taxon>Metazoa</taxon>
        <taxon>Ecdysozoa</taxon>
        <taxon>Arthropoda</taxon>
        <taxon>Hexapoda</taxon>
        <taxon>Insecta</taxon>
        <taxon>Pterygota</taxon>
        <taxon>Neoptera</taxon>
        <taxon>Endopterygota</taxon>
        <taxon>Hymenoptera</taxon>
        <taxon>Apocrita</taxon>
        <taxon>Ichneumonoidea</taxon>
        <taxon>Braconidae</taxon>
        <taxon>Cheloninae</taxon>
        <taxon>Chelonus</taxon>
    </lineage>
</organism>
<keyword evidence="2" id="KW-0732">Signal</keyword>
<feature type="coiled-coil region" evidence="1">
    <location>
        <begin position="207"/>
        <end position="238"/>
    </location>
</feature>
<dbReference type="AlphaFoldDB" id="E6ZCL6"/>
<name>E6ZCL6_9HYME</name>
<accession>E6ZCL6</accession>
<sequence>MASIIYASVILFALLHHGMAYTIWGSFEDRDNILNKTLDIYKSVNKNVKTPNFEVESSLLARELSSFLQQVQGMQVDFRDVPSTRIAEVINIIVNRNHNSSLEKAEQEVGKNRRLFVNEYSWFLLNNITSHEVQKMIREALELDNDHSMEHSKVMSDFFQLYLENYNELSSYQKTFRTKSEFVSALLRYNTKNEWQAFMMMTTAYKLRSLQSNDDNYIKEFERLSKQLKEKLDIHILKHFEVLISI</sequence>
<dbReference type="EMBL" id="FN908697">
    <property type="protein sequence ID" value="CBM69285.1"/>
    <property type="molecule type" value="mRNA"/>
</dbReference>
<evidence type="ECO:0000313" key="3">
    <source>
        <dbReference type="EMBL" id="CBM69285.1"/>
    </source>
</evidence>
<evidence type="ECO:0000256" key="2">
    <source>
        <dbReference type="SAM" id="SignalP"/>
    </source>
</evidence>
<feature type="signal peptide" evidence="2">
    <location>
        <begin position="1"/>
        <end position="20"/>
    </location>
</feature>
<feature type="chain" id="PRO_5003214401" evidence="2">
    <location>
        <begin position="21"/>
        <end position="246"/>
    </location>
</feature>
<reference evidence="3" key="1">
    <citation type="journal article" date="2010" name="BMC Genomics">
        <title>The venom composition of the parasitic wasp Chelonus inanitus resolved by combined expressed sequence tags analysis and proteomic approach.</title>
        <authorList>
            <person name="Vincent B."/>
            <person name="Kaeslin M."/>
            <person name="Roth T."/>
            <person name="Heller M."/>
            <person name="Poulain J."/>
            <person name="Cousserans F."/>
            <person name="Schaller J."/>
            <person name="Poirie M."/>
            <person name="Lanzrein B."/>
            <person name="Drezen J.-M."/>
            <person name="Moreau S.J.M."/>
        </authorList>
    </citation>
    <scope>NUCLEOTIDE SEQUENCE</scope>
    <source>
        <tissue evidence="3">Venom glands</tissue>
    </source>
</reference>